<protein>
    <submittedName>
        <fullName evidence="6">LysR family transcriptional regulator</fullName>
    </submittedName>
</protein>
<keyword evidence="4" id="KW-0804">Transcription</keyword>
<dbReference type="PANTHER" id="PTHR30126:SF98">
    <property type="entry name" value="HTH-TYPE TRANSCRIPTIONAL ACTIVATOR BAUR"/>
    <property type="match status" value="1"/>
</dbReference>
<dbReference type="Gene3D" id="1.10.10.10">
    <property type="entry name" value="Winged helix-like DNA-binding domain superfamily/Winged helix DNA-binding domain"/>
    <property type="match status" value="1"/>
</dbReference>
<evidence type="ECO:0000313" key="6">
    <source>
        <dbReference type="EMBL" id="KXI27874.1"/>
    </source>
</evidence>
<evidence type="ECO:0000256" key="4">
    <source>
        <dbReference type="ARBA" id="ARBA00023163"/>
    </source>
</evidence>
<dbReference type="GO" id="GO:0000976">
    <property type="term" value="F:transcription cis-regulatory region binding"/>
    <property type="evidence" value="ECO:0007669"/>
    <property type="project" value="TreeGrafter"/>
</dbReference>
<dbReference type="AlphaFoldDB" id="A0A148KNI3"/>
<dbReference type="GO" id="GO:0003700">
    <property type="term" value="F:DNA-binding transcription factor activity"/>
    <property type="evidence" value="ECO:0007669"/>
    <property type="project" value="InterPro"/>
</dbReference>
<dbReference type="Pfam" id="PF03466">
    <property type="entry name" value="LysR_substrate"/>
    <property type="match status" value="1"/>
</dbReference>
<dbReference type="InterPro" id="IPR036388">
    <property type="entry name" value="WH-like_DNA-bd_sf"/>
</dbReference>
<comment type="similarity">
    <text evidence="1">Belongs to the LysR transcriptional regulatory family.</text>
</comment>
<dbReference type="Proteomes" id="UP000070299">
    <property type="component" value="Unassembled WGS sequence"/>
</dbReference>
<comment type="caution">
    <text evidence="6">The sequence shown here is derived from an EMBL/GenBank/DDBJ whole genome shotgun (WGS) entry which is preliminary data.</text>
</comment>
<proteinExistence type="inferred from homology"/>
<keyword evidence="3" id="KW-0238">DNA-binding</keyword>
<dbReference type="EMBL" id="LSNE01000009">
    <property type="protein sequence ID" value="KXI27874.1"/>
    <property type="molecule type" value="Genomic_DNA"/>
</dbReference>
<name>A0A148KNI3_9ALTE</name>
<dbReference type="InterPro" id="IPR005119">
    <property type="entry name" value="LysR_subst-bd"/>
</dbReference>
<dbReference type="SUPFAM" id="SSF53850">
    <property type="entry name" value="Periplasmic binding protein-like II"/>
    <property type="match status" value="1"/>
</dbReference>
<evidence type="ECO:0000256" key="2">
    <source>
        <dbReference type="ARBA" id="ARBA00023015"/>
    </source>
</evidence>
<accession>A0A148KNI3</accession>
<dbReference type="Pfam" id="PF00126">
    <property type="entry name" value="HTH_1"/>
    <property type="match status" value="1"/>
</dbReference>
<dbReference type="InterPro" id="IPR036390">
    <property type="entry name" value="WH_DNA-bd_sf"/>
</dbReference>
<feature type="domain" description="HTH lysR-type" evidence="5">
    <location>
        <begin position="14"/>
        <end position="71"/>
    </location>
</feature>
<keyword evidence="2" id="KW-0805">Transcription regulation</keyword>
<keyword evidence="7" id="KW-1185">Reference proteome</keyword>
<dbReference type="CDD" id="cd05466">
    <property type="entry name" value="PBP2_LTTR_substrate"/>
    <property type="match status" value="1"/>
</dbReference>
<dbReference type="RefSeq" id="WP_068379581.1">
    <property type="nucleotide sequence ID" value="NZ_LSNE01000009.1"/>
</dbReference>
<evidence type="ECO:0000256" key="1">
    <source>
        <dbReference type="ARBA" id="ARBA00009437"/>
    </source>
</evidence>
<organism evidence="6 7">
    <name type="scientific">Paraglaciecola hydrolytica</name>
    <dbReference type="NCBI Taxonomy" id="1799789"/>
    <lineage>
        <taxon>Bacteria</taxon>
        <taxon>Pseudomonadati</taxon>
        <taxon>Pseudomonadota</taxon>
        <taxon>Gammaproteobacteria</taxon>
        <taxon>Alteromonadales</taxon>
        <taxon>Alteromonadaceae</taxon>
        <taxon>Paraglaciecola</taxon>
    </lineage>
</organism>
<evidence type="ECO:0000256" key="3">
    <source>
        <dbReference type="ARBA" id="ARBA00023125"/>
    </source>
</evidence>
<gene>
    <name evidence="6" type="ORF">AX660_20370</name>
</gene>
<sequence>MSKSAIIPKPITEYDLRLLRIFKTVVENGGFAAAENELGVTRSTISVHMANLESRMKLKLCMRGRGGFALTEAGQVVYHACVDLFDSLHDFSYLVRSLGSEMSGELVILCADQLDDIKQQKLARVVGYIHQQAPKLHLVLDGDSIHNIEKALLKDKAHIGLFPNYKQIEGLSYQQVFDEPMYLCCGRLHPLFSLQDSDINEKHLAQQQAIHPGLDIDMDGRQQLKKLNLSAKAYQFDMRKTLILSGAYIGFLPLNYVQSEIDKGEIRLISPDNFCYQFGLSLVTKSMPRENAKVELIKQAFASAAEPVL</sequence>
<reference evidence="7" key="1">
    <citation type="submission" date="2016-02" db="EMBL/GenBank/DDBJ databases">
        <authorList>
            <person name="Schultz-Johansen M."/>
            <person name="Glaring M.A."/>
            <person name="Bech P.K."/>
            <person name="Stougaard P."/>
        </authorList>
    </citation>
    <scope>NUCLEOTIDE SEQUENCE [LARGE SCALE GENOMIC DNA]</scope>
    <source>
        <strain evidence="7">S66</strain>
    </source>
</reference>
<evidence type="ECO:0000313" key="7">
    <source>
        <dbReference type="Proteomes" id="UP000070299"/>
    </source>
</evidence>
<dbReference type="InterPro" id="IPR000847">
    <property type="entry name" value="LysR_HTH_N"/>
</dbReference>
<dbReference type="OrthoDB" id="8587655at2"/>
<evidence type="ECO:0000259" key="5">
    <source>
        <dbReference type="PROSITE" id="PS50931"/>
    </source>
</evidence>
<dbReference type="STRING" id="1799789.AX660_20370"/>
<dbReference type="PROSITE" id="PS50931">
    <property type="entry name" value="HTH_LYSR"/>
    <property type="match status" value="1"/>
</dbReference>
<dbReference type="PANTHER" id="PTHR30126">
    <property type="entry name" value="HTH-TYPE TRANSCRIPTIONAL REGULATOR"/>
    <property type="match status" value="1"/>
</dbReference>
<dbReference type="SUPFAM" id="SSF46785">
    <property type="entry name" value="Winged helix' DNA-binding domain"/>
    <property type="match status" value="1"/>
</dbReference>
<dbReference type="Gene3D" id="3.40.190.10">
    <property type="entry name" value="Periplasmic binding protein-like II"/>
    <property type="match status" value="2"/>
</dbReference>